<evidence type="ECO:0000259" key="1">
    <source>
        <dbReference type="PROSITE" id="PS50104"/>
    </source>
</evidence>
<dbReference type="SUPFAM" id="SSF52200">
    <property type="entry name" value="Toll/Interleukin receptor TIR domain"/>
    <property type="match status" value="1"/>
</dbReference>
<dbReference type="InterPro" id="IPR000157">
    <property type="entry name" value="TIR_dom"/>
</dbReference>
<dbReference type="InterPro" id="IPR035897">
    <property type="entry name" value="Toll_tir_struct_dom_sf"/>
</dbReference>
<gene>
    <name evidence="2" type="ORF">HYPDE_41303</name>
</gene>
<organism evidence="2 3">
    <name type="scientific">Hyphomicrobium denitrificans 1NES1</name>
    <dbReference type="NCBI Taxonomy" id="670307"/>
    <lineage>
        <taxon>Bacteria</taxon>
        <taxon>Pseudomonadati</taxon>
        <taxon>Pseudomonadota</taxon>
        <taxon>Alphaproteobacteria</taxon>
        <taxon>Hyphomicrobiales</taxon>
        <taxon>Hyphomicrobiaceae</taxon>
        <taxon>Hyphomicrobium</taxon>
    </lineage>
</organism>
<dbReference type="GO" id="GO:0007165">
    <property type="term" value="P:signal transduction"/>
    <property type="evidence" value="ECO:0007669"/>
    <property type="project" value="InterPro"/>
</dbReference>
<reference evidence="2 3" key="1">
    <citation type="journal article" date="2013" name="Genome Announc.">
        <title>Genome sequences for three denitrifying bacterial strains isolated from a uranium- and nitrate-contaminated subsurface environment.</title>
        <authorList>
            <person name="Venkatramanan R."/>
            <person name="Prakash O."/>
            <person name="Woyke T."/>
            <person name="Chain P."/>
            <person name="Goodwin L.A."/>
            <person name="Watson D."/>
            <person name="Brooks S."/>
            <person name="Kostka J.E."/>
            <person name="Green S.J."/>
        </authorList>
    </citation>
    <scope>NUCLEOTIDE SEQUENCE [LARGE SCALE GENOMIC DNA]</scope>
    <source>
        <strain evidence="2 3">1NES1</strain>
    </source>
</reference>
<feature type="domain" description="TIR" evidence="1">
    <location>
        <begin position="1"/>
        <end position="99"/>
    </location>
</feature>
<dbReference type="eggNOG" id="ENOG502Z958">
    <property type="taxonomic scope" value="Bacteria"/>
</dbReference>
<name>N0B8I7_9HYPH</name>
<dbReference type="HOGENOM" id="CLU_1376529_0_0_5"/>
<dbReference type="EMBL" id="CP005587">
    <property type="protein sequence ID" value="AGK59929.1"/>
    <property type="molecule type" value="Genomic_DNA"/>
</dbReference>
<dbReference type="KEGG" id="hdt:HYPDE_41303"/>
<dbReference type="Pfam" id="PF13676">
    <property type="entry name" value="TIR_2"/>
    <property type="match status" value="1"/>
</dbReference>
<dbReference type="AlphaFoldDB" id="N0B8I7"/>
<dbReference type="Proteomes" id="UP000005952">
    <property type="component" value="Chromosome"/>
</dbReference>
<evidence type="ECO:0000313" key="3">
    <source>
        <dbReference type="Proteomes" id="UP000005952"/>
    </source>
</evidence>
<sequence length="198" mass="21795">MREVLKRYGISSFVAHDDIKVSAKWRDEILRSLHSMDAFVAIITKDFSQSNWTDQEVGIAVCRDVLIIPLDKGAAPYGFIGELQAEKTGGDAVEVAEKVFTAIKDSPKTRDRIIECLSKTIAASADSTFASFRVDKLASIENVPRDAWETVRQNVPAYPALMGDKSFVDKLNKALVLAGIAPVGDHDEPVNIDDEIPF</sequence>
<keyword evidence="3" id="KW-1185">Reference proteome</keyword>
<evidence type="ECO:0000313" key="2">
    <source>
        <dbReference type="EMBL" id="AGK59929.1"/>
    </source>
</evidence>
<dbReference type="PROSITE" id="PS50104">
    <property type="entry name" value="TIR"/>
    <property type="match status" value="1"/>
</dbReference>
<protein>
    <recommendedName>
        <fullName evidence="1">TIR domain-containing protein</fullName>
    </recommendedName>
</protein>
<dbReference type="Gene3D" id="3.40.50.10140">
    <property type="entry name" value="Toll/interleukin-1 receptor homology (TIR) domain"/>
    <property type="match status" value="1"/>
</dbReference>
<accession>N0B8I7</accession>
<proteinExistence type="predicted"/>